<reference evidence="2" key="1">
    <citation type="journal article" date="2023" name="bioRxiv">
        <title>Improved chromosome-level genome assembly for marigold (Tagetes erecta).</title>
        <authorList>
            <person name="Jiang F."/>
            <person name="Yuan L."/>
            <person name="Wang S."/>
            <person name="Wang H."/>
            <person name="Xu D."/>
            <person name="Wang A."/>
            <person name="Fan W."/>
        </authorList>
    </citation>
    <scope>NUCLEOTIDE SEQUENCE</scope>
    <source>
        <strain evidence="2">WSJ</strain>
        <tissue evidence="2">Leaf</tissue>
    </source>
</reference>
<dbReference type="Proteomes" id="UP001229421">
    <property type="component" value="Unassembled WGS sequence"/>
</dbReference>
<protein>
    <submittedName>
        <fullName evidence="2">Uncharacterized protein</fullName>
    </submittedName>
</protein>
<accession>A0AAD8L4M7</accession>
<evidence type="ECO:0000313" key="3">
    <source>
        <dbReference type="Proteomes" id="UP001229421"/>
    </source>
</evidence>
<comment type="caution">
    <text evidence="2">The sequence shown here is derived from an EMBL/GenBank/DDBJ whole genome shotgun (WGS) entry which is preliminary data.</text>
</comment>
<keyword evidence="1" id="KW-0812">Transmembrane</keyword>
<name>A0AAD8L4M7_TARER</name>
<evidence type="ECO:0000256" key="1">
    <source>
        <dbReference type="SAM" id="Phobius"/>
    </source>
</evidence>
<proteinExistence type="predicted"/>
<organism evidence="2 3">
    <name type="scientific">Tagetes erecta</name>
    <name type="common">African marigold</name>
    <dbReference type="NCBI Taxonomy" id="13708"/>
    <lineage>
        <taxon>Eukaryota</taxon>
        <taxon>Viridiplantae</taxon>
        <taxon>Streptophyta</taxon>
        <taxon>Embryophyta</taxon>
        <taxon>Tracheophyta</taxon>
        <taxon>Spermatophyta</taxon>
        <taxon>Magnoliopsida</taxon>
        <taxon>eudicotyledons</taxon>
        <taxon>Gunneridae</taxon>
        <taxon>Pentapetalae</taxon>
        <taxon>asterids</taxon>
        <taxon>campanulids</taxon>
        <taxon>Asterales</taxon>
        <taxon>Asteraceae</taxon>
        <taxon>Asteroideae</taxon>
        <taxon>Heliantheae alliance</taxon>
        <taxon>Tageteae</taxon>
        <taxon>Tagetes</taxon>
    </lineage>
</organism>
<keyword evidence="1" id="KW-1133">Transmembrane helix</keyword>
<dbReference type="AlphaFoldDB" id="A0AAD8L4M7"/>
<evidence type="ECO:0000313" key="2">
    <source>
        <dbReference type="EMBL" id="KAK1435494.1"/>
    </source>
</evidence>
<keyword evidence="3" id="KW-1185">Reference proteome</keyword>
<sequence length="80" mass="9154">MNETWCFVSSSLHPVLFSFLVFVSHVFFFIFSFLLADRTFFAGVFFSFSDSVIYLTQRIFSLPASTTILGQYGTVSEPRT</sequence>
<gene>
    <name evidence="2" type="ORF">QVD17_01258</name>
</gene>
<keyword evidence="1" id="KW-0472">Membrane</keyword>
<feature type="transmembrane region" description="Helical" evidence="1">
    <location>
        <begin position="15"/>
        <end position="36"/>
    </location>
</feature>
<dbReference type="EMBL" id="JAUHHV010000001">
    <property type="protein sequence ID" value="KAK1435494.1"/>
    <property type="molecule type" value="Genomic_DNA"/>
</dbReference>